<comment type="caution">
    <text evidence="1">The sequence shown here is derived from an EMBL/GenBank/DDBJ whole genome shotgun (WGS) entry which is preliminary data.</text>
</comment>
<reference evidence="1 2" key="2">
    <citation type="journal article" date="2022" name="Mol. Biol. Evol.">
        <title>Comparative Genomics Reveals Insights into the Divergent Evolution of Astigmatic Mites and Household Pest Adaptations.</title>
        <authorList>
            <person name="Xiong Q."/>
            <person name="Wan A.T."/>
            <person name="Liu X."/>
            <person name="Fung C.S."/>
            <person name="Xiao X."/>
            <person name="Malainual N."/>
            <person name="Hou J."/>
            <person name="Wang L."/>
            <person name="Wang M."/>
            <person name="Yang K.Y."/>
            <person name="Cui Y."/>
            <person name="Leung E.L."/>
            <person name="Nong W."/>
            <person name="Shin S.K."/>
            <person name="Au S.W."/>
            <person name="Jeong K.Y."/>
            <person name="Chew F.T."/>
            <person name="Hui J.H."/>
            <person name="Leung T.F."/>
            <person name="Tungtrongchitr A."/>
            <person name="Zhong N."/>
            <person name="Liu Z."/>
            <person name="Tsui S.K."/>
        </authorList>
    </citation>
    <scope>NUCLEOTIDE SEQUENCE [LARGE SCALE GENOMIC DNA]</scope>
    <source>
        <strain evidence="1">Derp</strain>
    </source>
</reference>
<proteinExistence type="predicted"/>
<reference evidence="1 2" key="1">
    <citation type="journal article" date="2018" name="J. Allergy Clin. Immunol.">
        <title>High-quality assembly of Dermatophagoides pteronyssinus genome and transcriptome reveals a wide range of novel allergens.</title>
        <authorList>
            <person name="Liu X.Y."/>
            <person name="Yang K.Y."/>
            <person name="Wang M.Q."/>
            <person name="Kwok J.S."/>
            <person name="Zeng X."/>
            <person name="Yang Z."/>
            <person name="Xiao X.J."/>
            <person name="Lau C.P."/>
            <person name="Li Y."/>
            <person name="Huang Z.M."/>
            <person name="Ba J.G."/>
            <person name="Yim A.K."/>
            <person name="Ouyang C.Y."/>
            <person name="Ngai S.M."/>
            <person name="Chan T.F."/>
            <person name="Leung E.L."/>
            <person name="Liu L."/>
            <person name="Liu Z.G."/>
            <person name="Tsui S.K."/>
        </authorList>
    </citation>
    <scope>NUCLEOTIDE SEQUENCE [LARGE SCALE GENOMIC DNA]</scope>
    <source>
        <strain evidence="1">Derp</strain>
    </source>
</reference>
<keyword evidence="2" id="KW-1185">Reference proteome</keyword>
<dbReference type="Proteomes" id="UP000887458">
    <property type="component" value="Unassembled WGS sequence"/>
</dbReference>
<organism evidence="1 2">
    <name type="scientific">Dermatophagoides pteronyssinus</name>
    <name type="common">European house dust mite</name>
    <dbReference type="NCBI Taxonomy" id="6956"/>
    <lineage>
        <taxon>Eukaryota</taxon>
        <taxon>Metazoa</taxon>
        <taxon>Ecdysozoa</taxon>
        <taxon>Arthropoda</taxon>
        <taxon>Chelicerata</taxon>
        <taxon>Arachnida</taxon>
        <taxon>Acari</taxon>
        <taxon>Acariformes</taxon>
        <taxon>Sarcoptiformes</taxon>
        <taxon>Astigmata</taxon>
        <taxon>Psoroptidia</taxon>
        <taxon>Analgoidea</taxon>
        <taxon>Pyroglyphidae</taxon>
        <taxon>Dermatophagoidinae</taxon>
        <taxon>Dermatophagoides</taxon>
    </lineage>
</organism>
<evidence type="ECO:0000313" key="2">
    <source>
        <dbReference type="Proteomes" id="UP000887458"/>
    </source>
</evidence>
<evidence type="ECO:0000313" key="1">
    <source>
        <dbReference type="EMBL" id="KAH9425991.1"/>
    </source>
</evidence>
<gene>
    <name evidence="1" type="ORF">DERP_006930</name>
</gene>
<dbReference type="EMBL" id="NJHN03000012">
    <property type="protein sequence ID" value="KAH9425991.1"/>
    <property type="molecule type" value="Genomic_DNA"/>
</dbReference>
<protein>
    <submittedName>
        <fullName evidence="1">Uncharacterized protein</fullName>
    </submittedName>
</protein>
<accession>A0ABQ8JTP2</accession>
<name>A0ABQ8JTP2_DERPT</name>
<sequence length="69" mass="8034">MLQVALQNQMKQSYFSHYLLKIIGTLDLTALKGKTKNKFRSSTIGFLLWIPKKYIIPPLTIDDYTTKKK</sequence>